<keyword evidence="2" id="KW-1185">Reference proteome</keyword>
<dbReference type="Proteomes" id="UP001232750">
    <property type="component" value="Unassembled WGS sequence"/>
</dbReference>
<comment type="caution">
    <text evidence="1">The sequence shown here is derived from an EMBL/GenBank/DDBJ whole genome shotgun (WGS) entry which is preliminary data.</text>
</comment>
<protein>
    <submittedName>
        <fullName evidence="1">Helix-turn-helix domain-containing protein</fullName>
    </submittedName>
</protein>
<dbReference type="RefSeq" id="WP_283831890.1">
    <property type="nucleotide sequence ID" value="NZ_JASJEU010000013.1"/>
</dbReference>
<proteinExistence type="predicted"/>
<gene>
    <name evidence="1" type="ORF">QNJ86_06990</name>
</gene>
<name>A0ABT7DLZ1_9ACTN</name>
<accession>A0ABT7DLZ1</accession>
<evidence type="ECO:0000313" key="1">
    <source>
        <dbReference type="EMBL" id="MDJ1650541.1"/>
    </source>
</evidence>
<evidence type="ECO:0000313" key="2">
    <source>
        <dbReference type="Proteomes" id="UP001232750"/>
    </source>
</evidence>
<sequence length="76" mass="8914">MTAESAGYPFAKVPVPIQDTYSVAEIAILLRVSRNAVYEWSLLEDDPLPLRRMMGRRRGRFAFRDELFEWSKRHAE</sequence>
<reference evidence="1 2" key="1">
    <citation type="submission" date="2023-05" db="EMBL/GenBank/DDBJ databases">
        <title>Gordonibacter KGMB12511T sp. nov., isolated from faeces of healthy Korean.</title>
        <authorList>
            <person name="Kim H.S."/>
            <person name="Kim J.-S."/>
            <person name="Suh M.K."/>
            <person name="Eom M.K."/>
            <person name="Do H.E."/>
            <person name="Lee J.-S."/>
        </authorList>
    </citation>
    <scope>NUCLEOTIDE SEQUENCE [LARGE SCALE GENOMIC DNA]</scope>
    <source>
        <strain evidence="1 2">KGMB12511</strain>
    </source>
</reference>
<dbReference type="EMBL" id="JASJEU010000013">
    <property type="protein sequence ID" value="MDJ1650541.1"/>
    <property type="molecule type" value="Genomic_DNA"/>
</dbReference>
<organism evidence="1 2">
    <name type="scientific">Gordonibacter faecis</name>
    <dbReference type="NCBI Taxonomy" id="3047475"/>
    <lineage>
        <taxon>Bacteria</taxon>
        <taxon>Bacillati</taxon>
        <taxon>Actinomycetota</taxon>
        <taxon>Coriobacteriia</taxon>
        <taxon>Eggerthellales</taxon>
        <taxon>Eggerthellaceae</taxon>
        <taxon>Gordonibacter</taxon>
    </lineage>
</organism>